<evidence type="ECO:0000256" key="3">
    <source>
        <dbReference type="ARBA" id="ARBA00022723"/>
    </source>
</evidence>
<dbReference type="Gene3D" id="3.90.80.10">
    <property type="entry name" value="Inorganic pyrophosphatase"/>
    <property type="match status" value="1"/>
</dbReference>
<feature type="binding site" evidence="7">
    <location>
        <position position="56"/>
    </location>
    <ligand>
        <name>substrate</name>
    </ligand>
</feature>
<dbReference type="GO" id="GO:0000287">
    <property type="term" value="F:magnesium ion binding"/>
    <property type="evidence" value="ECO:0007669"/>
    <property type="project" value="UniProtKB-UniRule"/>
</dbReference>
<dbReference type="FunFam" id="3.90.80.10:FF:000003">
    <property type="entry name" value="Inorganic pyrophosphatase"/>
    <property type="match status" value="1"/>
</dbReference>
<dbReference type="AlphaFoldDB" id="A0A0G1DJJ2"/>
<dbReference type="GO" id="GO:0006796">
    <property type="term" value="P:phosphate-containing compound metabolic process"/>
    <property type="evidence" value="ECO:0007669"/>
    <property type="project" value="InterPro"/>
</dbReference>
<dbReference type="PANTHER" id="PTHR10286">
    <property type="entry name" value="INORGANIC PYROPHOSPHATASE"/>
    <property type="match status" value="1"/>
</dbReference>
<comment type="subcellular location">
    <subcellularLocation>
        <location evidence="7">Cytoplasm</location>
    </subcellularLocation>
</comment>
<feature type="binding site" evidence="7">
    <location>
        <position position="44"/>
    </location>
    <ligand>
        <name>substrate</name>
    </ligand>
</feature>
<feature type="binding site" evidence="7">
    <location>
        <position position="71"/>
    </location>
    <ligand>
        <name>Mg(2+)</name>
        <dbReference type="ChEBI" id="CHEBI:18420"/>
        <label>2</label>
    </ligand>
</feature>
<reference evidence="8 9" key="1">
    <citation type="journal article" date="2015" name="Nature">
        <title>rRNA introns, odd ribosomes, and small enigmatic genomes across a large radiation of phyla.</title>
        <authorList>
            <person name="Brown C.T."/>
            <person name="Hug L.A."/>
            <person name="Thomas B.C."/>
            <person name="Sharon I."/>
            <person name="Castelle C.J."/>
            <person name="Singh A."/>
            <person name="Wilkins M.J."/>
            <person name="Williams K.H."/>
            <person name="Banfield J.F."/>
        </authorList>
    </citation>
    <scope>NUCLEOTIDE SEQUENCE [LARGE SCALE GENOMIC DNA]</scope>
</reference>
<comment type="catalytic activity">
    <reaction evidence="6 7">
        <text>diphosphate + H2O = 2 phosphate + H(+)</text>
        <dbReference type="Rhea" id="RHEA:24576"/>
        <dbReference type="ChEBI" id="CHEBI:15377"/>
        <dbReference type="ChEBI" id="CHEBI:15378"/>
        <dbReference type="ChEBI" id="CHEBI:33019"/>
        <dbReference type="ChEBI" id="CHEBI:43474"/>
        <dbReference type="EC" id="3.6.1.1"/>
    </reaction>
</comment>
<evidence type="ECO:0000313" key="9">
    <source>
        <dbReference type="Proteomes" id="UP000033867"/>
    </source>
</evidence>
<feature type="binding site" evidence="7">
    <location>
        <position position="71"/>
    </location>
    <ligand>
        <name>Mg(2+)</name>
        <dbReference type="ChEBI" id="CHEBI:18420"/>
        <label>1</label>
    </ligand>
</feature>
<sequence>MNLWHDVPLGEKIPEEMNVIIEIPRGSLNKYEIDKETGLIALDRVSHTAQPFPFDYGFAPQTLWDDGDALDVIVMTTEPLHPGILVRVRPVGLMKMIDSGESDDKIIAVPVDDPRWAEVRTIDDVNKHTLKTMKHFYENYKTLQNKEVLINGFEGLDQAAAAVTRSSEMYKEKFGK</sequence>
<evidence type="ECO:0000313" key="8">
    <source>
        <dbReference type="EMBL" id="KKS70996.1"/>
    </source>
</evidence>
<dbReference type="SUPFAM" id="SSF50324">
    <property type="entry name" value="Inorganic pyrophosphatase"/>
    <property type="match status" value="1"/>
</dbReference>
<accession>A0A0G1DJJ2</accession>
<evidence type="ECO:0000256" key="6">
    <source>
        <dbReference type="ARBA" id="ARBA00047820"/>
    </source>
</evidence>
<dbReference type="GO" id="GO:0005737">
    <property type="term" value="C:cytoplasm"/>
    <property type="evidence" value="ECO:0007669"/>
    <property type="project" value="UniProtKB-SubCell"/>
</dbReference>
<evidence type="ECO:0000256" key="5">
    <source>
        <dbReference type="ARBA" id="ARBA00022842"/>
    </source>
</evidence>
<dbReference type="EMBL" id="LCEK01000038">
    <property type="protein sequence ID" value="KKS70996.1"/>
    <property type="molecule type" value="Genomic_DNA"/>
</dbReference>
<keyword evidence="4 7" id="KW-0378">Hydrolase</keyword>
<feature type="binding site" evidence="7">
    <location>
        <position position="140"/>
    </location>
    <ligand>
        <name>substrate</name>
    </ligand>
</feature>
<keyword evidence="2 7" id="KW-0963">Cytoplasm</keyword>
<dbReference type="CDD" id="cd00412">
    <property type="entry name" value="pyrophosphatase"/>
    <property type="match status" value="1"/>
</dbReference>
<keyword evidence="5 7" id="KW-0460">Magnesium</keyword>
<dbReference type="Pfam" id="PF00719">
    <property type="entry name" value="Pyrophosphatase"/>
    <property type="match status" value="1"/>
</dbReference>
<comment type="function">
    <text evidence="7">Catalyzes the hydrolysis of inorganic pyrophosphate (PPi) forming two phosphate ions.</text>
</comment>
<dbReference type="Proteomes" id="UP000033867">
    <property type="component" value="Unassembled WGS sequence"/>
</dbReference>
<dbReference type="GO" id="GO:0004427">
    <property type="term" value="F:inorganic diphosphate phosphatase activity"/>
    <property type="evidence" value="ECO:0007669"/>
    <property type="project" value="UniProtKB-UniRule"/>
</dbReference>
<evidence type="ECO:0000256" key="1">
    <source>
        <dbReference type="ARBA" id="ARBA00001946"/>
    </source>
</evidence>
<feature type="binding site" evidence="7">
    <location>
        <position position="66"/>
    </location>
    <ligand>
        <name>Mg(2+)</name>
        <dbReference type="ChEBI" id="CHEBI:18420"/>
        <label>1</label>
    </ligand>
</feature>
<gene>
    <name evidence="7" type="primary">ppa</name>
    <name evidence="8" type="ORF">UV42_C0038G0008</name>
</gene>
<dbReference type="PATRIC" id="fig|1619052.3.peg.806"/>
<evidence type="ECO:0000256" key="4">
    <source>
        <dbReference type="ARBA" id="ARBA00022801"/>
    </source>
</evidence>
<keyword evidence="3 7" id="KW-0479">Metal-binding</keyword>
<comment type="cofactor">
    <cofactor evidence="1 7">
        <name>Mg(2+)</name>
        <dbReference type="ChEBI" id="CHEBI:18420"/>
    </cofactor>
</comment>
<dbReference type="InterPro" id="IPR008162">
    <property type="entry name" value="Pyrophosphatase"/>
</dbReference>
<dbReference type="EC" id="3.6.1.1" evidence="7"/>
<comment type="caution">
    <text evidence="8">The sequence shown here is derived from an EMBL/GenBank/DDBJ whole genome shotgun (WGS) entry which is preliminary data.</text>
</comment>
<proteinExistence type="inferred from homology"/>
<dbReference type="HAMAP" id="MF_00209">
    <property type="entry name" value="Inorganic_PPase"/>
    <property type="match status" value="1"/>
</dbReference>
<protein>
    <recommendedName>
        <fullName evidence="7">Inorganic pyrophosphatase</fullName>
        <ecNumber evidence="7">3.6.1.1</ecNumber>
    </recommendedName>
    <alternativeName>
        <fullName evidence="7">Pyrophosphate phospho-hydrolase</fullName>
        <shortName evidence="7">PPase</shortName>
    </alternativeName>
</protein>
<evidence type="ECO:0000256" key="7">
    <source>
        <dbReference type="HAMAP-Rule" id="MF_00209"/>
    </source>
</evidence>
<comment type="subunit">
    <text evidence="7">Homohexamer.</text>
</comment>
<dbReference type="InterPro" id="IPR036649">
    <property type="entry name" value="Pyrophosphatase_sf"/>
</dbReference>
<name>A0A0G1DJJ2_9BACT</name>
<evidence type="ECO:0000256" key="2">
    <source>
        <dbReference type="ARBA" id="ARBA00022490"/>
    </source>
</evidence>
<feature type="binding site" evidence="7">
    <location>
        <position position="30"/>
    </location>
    <ligand>
        <name>substrate</name>
    </ligand>
</feature>
<comment type="similarity">
    <text evidence="7">Belongs to the PPase family.</text>
</comment>
<feature type="binding site" evidence="7">
    <location>
        <position position="103"/>
    </location>
    <ligand>
        <name>Mg(2+)</name>
        <dbReference type="ChEBI" id="CHEBI:18420"/>
        <label>1</label>
    </ligand>
</feature>
<organism evidence="8 9">
    <name type="scientific">Candidatus Magasanikbacteria bacterium GW2011_GWE2_42_7</name>
    <dbReference type="NCBI Taxonomy" id="1619052"/>
    <lineage>
        <taxon>Bacteria</taxon>
        <taxon>Candidatus Magasanikiibacteriota</taxon>
    </lineage>
</organism>